<feature type="transmembrane region" description="Helical" evidence="7">
    <location>
        <begin position="245"/>
        <end position="264"/>
    </location>
</feature>
<keyword evidence="2" id="KW-0813">Transport</keyword>
<evidence type="ECO:0000256" key="6">
    <source>
        <dbReference type="ARBA" id="ARBA00023136"/>
    </source>
</evidence>
<dbReference type="InterPro" id="IPR025937">
    <property type="entry name" value="PDGLE_dom"/>
</dbReference>
<evidence type="ECO:0000313" key="9">
    <source>
        <dbReference type="EMBL" id="GAA1596606.1"/>
    </source>
</evidence>
<evidence type="ECO:0000256" key="7">
    <source>
        <dbReference type="SAM" id="Phobius"/>
    </source>
</evidence>
<feature type="transmembrane region" description="Helical" evidence="7">
    <location>
        <begin position="103"/>
        <end position="124"/>
    </location>
</feature>
<evidence type="ECO:0000256" key="1">
    <source>
        <dbReference type="ARBA" id="ARBA00004651"/>
    </source>
</evidence>
<dbReference type="Gene3D" id="1.10.1760.20">
    <property type="match status" value="1"/>
</dbReference>
<feature type="transmembrane region" description="Helical" evidence="7">
    <location>
        <begin position="180"/>
        <end position="203"/>
    </location>
</feature>
<evidence type="ECO:0000313" key="10">
    <source>
        <dbReference type="Proteomes" id="UP001500190"/>
    </source>
</evidence>
<reference evidence="10" key="1">
    <citation type="journal article" date="2019" name="Int. J. Syst. Evol. Microbiol.">
        <title>The Global Catalogue of Microorganisms (GCM) 10K type strain sequencing project: providing services to taxonomists for standard genome sequencing and annotation.</title>
        <authorList>
            <consortium name="The Broad Institute Genomics Platform"/>
            <consortium name="The Broad Institute Genome Sequencing Center for Infectious Disease"/>
            <person name="Wu L."/>
            <person name="Ma J."/>
        </authorList>
    </citation>
    <scope>NUCLEOTIDE SEQUENCE [LARGE SCALE GENOMIC DNA]</scope>
    <source>
        <strain evidence="10">JCM 14304</strain>
    </source>
</reference>
<dbReference type="Pfam" id="PF13190">
    <property type="entry name" value="PDGLE"/>
    <property type="match status" value="1"/>
</dbReference>
<comment type="caution">
    <text evidence="9">The sequence shown here is derived from an EMBL/GenBank/DDBJ whole genome shotgun (WGS) entry which is preliminary data.</text>
</comment>
<feature type="domain" description="PDGLE" evidence="8">
    <location>
        <begin position="245"/>
        <end position="331"/>
    </location>
</feature>
<keyword evidence="4 7" id="KW-0812">Transmembrane</keyword>
<evidence type="ECO:0000256" key="2">
    <source>
        <dbReference type="ARBA" id="ARBA00022448"/>
    </source>
</evidence>
<feature type="transmembrane region" description="Helical" evidence="7">
    <location>
        <begin position="72"/>
        <end position="97"/>
    </location>
</feature>
<dbReference type="Proteomes" id="UP001500190">
    <property type="component" value="Unassembled WGS sequence"/>
</dbReference>
<feature type="transmembrane region" description="Helical" evidence="7">
    <location>
        <begin position="145"/>
        <end position="168"/>
    </location>
</feature>
<evidence type="ECO:0000259" key="8">
    <source>
        <dbReference type="Pfam" id="PF13190"/>
    </source>
</evidence>
<evidence type="ECO:0000256" key="5">
    <source>
        <dbReference type="ARBA" id="ARBA00022989"/>
    </source>
</evidence>
<dbReference type="PANTHER" id="PTHR34229">
    <property type="entry name" value="METAL TRANSPORT PROTEIN HI_1621-RELATED"/>
    <property type="match status" value="1"/>
</dbReference>
<keyword evidence="3" id="KW-1003">Cell membrane</keyword>
<proteinExistence type="predicted"/>
<organism evidence="9 10">
    <name type="scientific">Kribbella karoonensis</name>
    <dbReference type="NCBI Taxonomy" id="324851"/>
    <lineage>
        <taxon>Bacteria</taxon>
        <taxon>Bacillati</taxon>
        <taxon>Actinomycetota</taxon>
        <taxon>Actinomycetes</taxon>
        <taxon>Propionibacteriales</taxon>
        <taxon>Kribbellaceae</taxon>
        <taxon>Kribbella</taxon>
    </lineage>
</organism>
<protein>
    <submittedName>
        <fullName evidence="9">Energy-coupling factor ABC transporter permease</fullName>
    </submittedName>
</protein>
<accession>A0ABP4Q2I4</accession>
<dbReference type="Pfam" id="PF01891">
    <property type="entry name" value="CbiM"/>
    <property type="match status" value="1"/>
</dbReference>
<dbReference type="InterPro" id="IPR002751">
    <property type="entry name" value="CbiM/NikMN"/>
</dbReference>
<gene>
    <name evidence="9" type="ORF">GCM10009742_49410</name>
</gene>
<keyword evidence="5 7" id="KW-1133">Transmembrane helix</keyword>
<feature type="transmembrane region" description="Helical" evidence="7">
    <location>
        <begin position="310"/>
        <end position="331"/>
    </location>
</feature>
<comment type="subcellular location">
    <subcellularLocation>
        <location evidence="1">Cell membrane</location>
        <topology evidence="1">Multi-pass membrane protein</topology>
    </subcellularLocation>
</comment>
<dbReference type="EMBL" id="BAAAND010000008">
    <property type="protein sequence ID" value="GAA1596606.1"/>
    <property type="molecule type" value="Genomic_DNA"/>
</dbReference>
<evidence type="ECO:0000256" key="4">
    <source>
        <dbReference type="ARBA" id="ARBA00022692"/>
    </source>
</evidence>
<dbReference type="RefSeq" id="WP_344195305.1">
    <property type="nucleotide sequence ID" value="NZ_BAAAND010000008.1"/>
</dbReference>
<evidence type="ECO:0000256" key="3">
    <source>
        <dbReference type="ARBA" id="ARBA00022475"/>
    </source>
</evidence>
<feature type="transmembrane region" description="Helical" evidence="7">
    <location>
        <begin position="41"/>
        <end position="60"/>
    </location>
</feature>
<dbReference type="PANTHER" id="PTHR34229:SF1">
    <property type="entry name" value="METAL TRANSPORT PROTEIN HI_1621-RELATED"/>
    <property type="match status" value="1"/>
</dbReference>
<sequence>MHVPDGFFDAPTSVATGLIAAGAVGVSLQRASRELRETGPALAGLSAAFVFAVQMVNFPVGAGTSGHLLGGALAAALVGPWTAVLVMSTVLLVQGLLFADGGLTALGTNITLMGLITVLVGYVVTRALLKVLPRRAGSVVPATTVGALVSVPVAALAFTGLYAIGGAVDIPPAKLATAMVGWHVLVGIGEAVITAAVLSAVVATRPDLVYAARHLRQDLVLVDADGNRSTVSPDRPIAARPTGRPLGVGIAVTLLVAGGLSLFASAHPDGLEFVGAKLGFESAAKDSAVAGSPLADYGVHGIGNAQVSGALAGIIGVLVTIVVGLAIAKLASLRTNRAS</sequence>
<keyword evidence="6 7" id="KW-0472">Membrane</keyword>
<name>A0ABP4Q2I4_9ACTN</name>
<keyword evidence="10" id="KW-1185">Reference proteome</keyword>